<dbReference type="Proteomes" id="UP000316621">
    <property type="component" value="Chromosome 1"/>
</dbReference>
<proteinExistence type="predicted"/>
<sequence length="64" mass="7026">MRKDTISAPKSSTQLVLLGLVKMSVAVGDWMKFPGGTFVDIYTNISSKSESGKDCKLVLFQELE</sequence>
<protein>
    <submittedName>
        <fullName evidence="1">Uncharacterized protein</fullName>
    </submittedName>
</protein>
<gene>
    <name evidence="1" type="ORF">C5167_040137</name>
</gene>
<dbReference type="EMBL" id="CM010715">
    <property type="protein sequence ID" value="RZC47189.1"/>
    <property type="molecule type" value="Genomic_DNA"/>
</dbReference>
<keyword evidence="2" id="KW-1185">Reference proteome</keyword>
<accession>A0A4Y7IIB7</accession>
<dbReference type="AlphaFoldDB" id="A0A4Y7IIB7"/>
<reference evidence="1 2" key="1">
    <citation type="journal article" date="2018" name="Science">
        <title>The opium poppy genome and morphinan production.</title>
        <authorList>
            <person name="Guo L."/>
            <person name="Winzer T."/>
            <person name="Yang X."/>
            <person name="Li Y."/>
            <person name="Ning Z."/>
            <person name="He Z."/>
            <person name="Teodor R."/>
            <person name="Lu Y."/>
            <person name="Bowser T.A."/>
            <person name="Graham I.A."/>
            <person name="Ye K."/>
        </authorList>
    </citation>
    <scope>NUCLEOTIDE SEQUENCE [LARGE SCALE GENOMIC DNA]</scope>
    <source>
        <strain evidence="2">cv. HN1</strain>
        <tissue evidence="1">Leaves</tissue>
    </source>
</reference>
<name>A0A4Y7IIB7_PAPSO</name>
<evidence type="ECO:0000313" key="2">
    <source>
        <dbReference type="Proteomes" id="UP000316621"/>
    </source>
</evidence>
<evidence type="ECO:0000313" key="1">
    <source>
        <dbReference type="EMBL" id="RZC47189.1"/>
    </source>
</evidence>
<organism evidence="1 2">
    <name type="scientific">Papaver somniferum</name>
    <name type="common">Opium poppy</name>
    <dbReference type="NCBI Taxonomy" id="3469"/>
    <lineage>
        <taxon>Eukaryota</taxon>
        <taxon>Viridiplantae</taxon>
        <taxon>Streptophyta</taxon>
        <taxon>Embryophyta</taxon>
        <taxon>Tracheophyta</taxon>
        <taxon>Spermatophyta</taxon>
        <taxon>Magnoliopsida</taxon>
        <taxon>Ranunculales</taxon>
        <taxon>Papaveraceae</taxon>
        <taxon>Papaveroideae</taxon>
        <taxon>Papaver</taxon>
    </lineage>
</organism>
<dbReference type="Gramene" id="RZC47189">
    <property type="protein sequence ID" value="RZC47189"/>
    <property type="gene ID" value="C5167_040137"/>
</dbReference>